<evidence type="ECO:0000313" key="2">
    <source>
        <dbReference type="Proteomes" id="UP000694856"/>
    </source>
</evidence>
<proteinExistence type="predicted"/>
<dbReference type="AlphaFoldDB" id="A0A8B8T7C8"/>
<protein>
    <submittedName>
        <fullName evidence="3">Integumentary mucin C.1-like</fullName>
    </submittedName>
</protein>
<reference evidence="2" key="1">
    <citation type="submission" date="2025-05" db="UniProtKB">
        <authorList>
            <consortium name="RefSeq"/>
        </authorList>
    </citation>
    <scope>NUCLEOTIDE SEQUENCE [LARGE SCALE GENOMIC DNA]</scope>
</reference>
<reference evidence="3" key="2">
    <citation type="submission" date="2025-08" db="UniProtKB">
        <authorList>
            <consortium name="RefSeq"/>
        </authorList>
    </citation>
    <scope>IDENTIFICATION</scope>
    <source>
        <tissue evidence="3">Ear skin</tissue>
    </source>
</reference>
<gene>
    <name evidence="3" type="primary">LOC116664260</name>
</gene>
<keyword evidence="1" id="KW-0812">Transmembrane</keyword>
<name>A0A8B8T7C8_CAMFR</name>
<dbReference type="GeneID" id="116664260"/>
<accession>A0A8B8T7C8</accession>
<keyword evidence="1" id="KW-1133">Transmembrane helix</keyword>
<evidence type="ECO:0000313" key="3">
    <source>
        <dbReference type="RefSeq" id="XP_032337858.1"/>
    </source>
</evidence>
<keyword evidence="1" id="KW-0472">Membrane</keyword>
<organism evidence="2 3">
    <name type="scientific">Camelus ferus</name>
    <name type="common">Wild bactrian camel</name>
    <name type="synonym">Camelus bactrianus ferus</name>
    <dbReference type="NCBI Taxonomy" id="419612"/>
    <lineage>
        <taxon>Eukaryota</taxon>
        <taxon>Metazoa</taxon>
        <taxon>Chordata</taxon>
        <taxon>Craniata</taxon>
        <taxon>Vertebrata</taxon>
        <taxon>Euteleostomi</taxon>
        <taxon>Mammalia</taxon>
        <taxon>Eutheria</taxon>
        <taxon>Laurasiatheria</taxon>
        <taxon>Artiodactyla</taxon>
        <taxon>Tylopoda</taxon>
        <taxon>Camelidae</taxon>
        <taxon>Camelus</taxon>
    </lineage>
</organism>
<sequence length="159" mass="16416">MNKGIKEALRSYAFYQTLKAKKQQKQILNLGKVDSKAPALTPVASCLRPLMGSSAATTSAITISAATTSSTPVSTTAFTTTTTTATTALTNTTTVTTTTTATPTPAITTTATTSITTTATASAPKDTKTTCISLAAILYFGLILSLWETKPPGLFLSNP</sequence>
<evidence type="ECO:0000256" key="1">
    <source>
        <dbReference type="SAM" id="Phobius"/>
    </source>
</evidence>
<dbReference type="RefSeq" id="XP_032337858.1">
    <property type="nucleotide sequence ID" value="XM_032481967.1"/>
</dbReference>
<dbReference type="Proteomes" id="UP000694856">
    <property type="component" value="Chromosome 1"/>
</dbReference>
<keyword evidence="2" id="KW-1185">Reference proteome</keyword>
<dbReference type="KEGG" id="cfr:116664260"/>
<feature type="transmembrane region" description="Helical" evidence="1">
    <location>
        <begin position="130"/>
        <end position="147"/>
    </location>
</feature>